<dbReference type="AlphaFoldDB" id="A0A6M4Y9K5"/>
<feature type="signal peptide" evidence="1">
    <location>
        <begin position="1"/>
        <end position="20"/>
    </location>
</feature>
<dbReference type="NCBIfam" id="TIGR03501">
    <property type="entry name" value="GlyGly_CTERM"/>
    <property type="match status" value="1"/>
</dbReference>
<dbReference type="Proteomes" id="UP000501427">
    <property type="component" value="Chromosome"/>
</dbReference>
<name>A0A6M4Y9K5_AERME</name>
<protein>
    <submittedName>
        <fullName evidence="2">DUF3466 family protein</fullName>
    </submittedName>
</protein>
<sequence length="555" mass="60012">MKKQLSMLAILVGASLNAQAAQSPFFTITEVGQGYTTGISADNSVLAVKLKNDAGNFFSTAPFSDFLVDRYRFEQRCVLSGDVCDAFWEDNAHFGYSWRRDFLDATSQRDNVGIFGNETDGLAVAMGPESGTYVGYKATKNAVNGLANSRSGFAVINGSEPVVLDGNYKVNGTNVLSSATSVTLISGSQYLVTGTAATGLNRKVDAEEYKDCFNGDDDDFGDYLRCPGTDTQAAFWLVNNGMATLFQPGSYYSNSHDMVQTAGAVQAAKQKSDGSWIAVGYSATDHEENEHSFDLATYWSLDLSNKSVGETKAIPLNEGKPDDDNDTSLRASWAAGINANGYVIGNQRYRINKGQNRPVEMFVFNLNSPTSNASEPLKDKPINGANSEAAAINDHNMVVGWRDSRHQTQPVANGTNRMQEAFLLNAAAPDNSWYLNDLICGKDDAEAKQCAQNGKYYHIAYASGISSDGTIAATAYRYNSESDLNLRTNATVVAVKLTPSDPDMKGYENIPANYVVSNAPVNNQTGQDGEDGGGGGLFWLTLLALPFAWLRRHPR</sequence>
<accession>A0A6M4Y9K5</accession>
<evidence type="ECO:0000256" key="1">
    <source>
        <dbReference type="SAM" id="SignalP"/>
    </source>
</evidence>
<evidence type="ECO:0000313" key="3">
    <source>
        <dbReference type="Proteomes" id="UP000501427"/>
    </source>
</evidence>
<proteinExistence type="predicted"/>
<keyword evidence="1" id="KW-0732">Signal</keyword>
<dbReference type="EMBL" id="CP038441">
    <property type="protein sequence ID" value="QJT21994.1"/>
    <property type="molecule type" value="Genomic_DNA"/>
</dbReference>
<gene>
    <name evidence="2" type="ORF">E4184_11550</name>
</gene>
<reference evidence="2 3" key="1">
    <citation type="submission" date="2019-03" db="EMBL/GenBank/DDBJ databases">
        <title>Novel transposon Tn6433 accelerates the dissemination of tet(E) in Aeromonas from aerobic biofilm under oxytetracycline stress.</title>
        <authorList>
            <person name="Shi Y."/>
            <person name="Tian Z."/>
            <person name="Zhang Y."/>
            <person name="Zhang H."/>
            <person name="Yang M."/>
        </authorList>
    </citation>
    <scope>NUCLEOTIDE SEQUENCE [LARGE SCALE GENOMIC DNA]</scope>
    <source>
        <strain evidence="2 3">T0.1-19</strain>
    </source>
</reference>
<dbReference type="RefSeq" id="WP_171276176.1">
    <property type="nucleotide sequence ID" value="NZ_CAWPJG010000001.1"/>
</dbReference>
<dbReference type="InterPro" id="IPR022562">
    <property type="entry name" value="DUF3466"/>
</dbReference>
<dbReference type="InterPro" id="IPR020008">
    <property type="entry name" value="GlyGly_CTERM"/>
</dbReference>
<dbReference type="Pfam" id="PF11949">
    <property type="entry name" value="DUF3466"/>
    <property type="match status" value="1"/>
</dbReference>
<feature type="chain" id="PRO_5026804730" evidence="1">
    <location>
        <begin position="21"/>
        <end position="555"/>
    </location>
</feature>
<organism evidence="2 3">
    <name type="scientific">Aeromonas media</name>
    <dbReference type="NCBI Taxonomy" id="651"/>
    <lineage>
        <taxon>Bacteria</taxon>
        <taxon>Pseudomonadati</taxon>
        <taxon>Pseudomonadota</taxon>
        <taxon>Gammaproteobacteria</taxon>
        <taxon>Aeromonadales</taxon>
        <taxon>Aeromonadaceae</taxon>
        <taxon>Aeromonas</taxon>
    </lineage>
</organism>
<evidence type="ECO:0000313" key="2">
    <source>
        <dbReference type="EMBL" id="QJT21994.1"/>
    </source>
</evidence>